<sequence>MVSRPELKEDTNYVNGLAASILFVVLAAVFLTASFGESAGFPRTRRSSRGSATR</sequence>
<dbReference type="STRING" id="699431.SY89_01722"/>
<evidence type="ECO:0000313" key="3">
    <source>
        <dbReference type="Proteomes" id="UP000050535"/>
    </source>
</evidence>
<keyword evidence="1" id="KW-1133">Transmembrane helix</keyword>
<dbReference type="Proteomes" id="UP000050535">
    <property type="component" value="Unassembled WGS sequence"/>
</dbReference>
<keyword evidence="1" id="KW-0812">Transmembrane</keyword>
<evidence type="ECO:0000256" key="1">
    <source>
        <dbReference type="SAM" id="Phobius"/>
    </source>
</evidence>
<keyword evidence="3" id="KW-1185">Reference proteome</keyword>
<feature type="transmembrane region" description="Helical" evidence="1">
    <location>
        <begin position="12"/>
        <end position="36"/>
    </location>
</feature>
<dbReference type="EMBL" id="LGUC01000001">
    <property type="protein sequence ID" value="KPN30980.1"/>
    <property type="molecule type" value="Genomic_DNA"/>
</dbReference>
<accession>A0A0P7HVP1</accession>
<name>A0A0P7HVP1_9EURY</name>
<gene>
    <name evidence="2" type="ORF">SY89_01722</name>
</gene>
<organism evidence="2 3">
    <name type="scientific">Halolamina pelagica</name>
    <dbReference type="NCBI Taxonomy" id="699431"/>
    <lineage>
        <taxon>Archaea</taxon>
        <taxon>Methanobacteriati</taxon>
        <taxon>Methanobacteriota</taxon>
        <taxon>Stenosarchaea group</taxon>
        <taxon>Halobacteria</taxon>
        <taxon>Halobacteriales</taxon>
        <taxon>Haloferacaceae</taxon>
    </lineage>
</organism>
<evidence type="ECO:0000313" key="2">
    <source>
        <dbReference type="EMBL" id="KPN30980.1"/>
    </source>
</evidence>
<comment type="caution">
    <text evidence="2">The sequence shown here is derived from an EMBL/GenBank/DDBJ whole genome shotgun (WGS) entry which is preliminary data.</text>
</comment>
<proteinExistence type="predicted"/>
<dbReference type="OrthoDB" id="214784at2157"/>
<protein>
    <submittedName>
        <fullName evidence="2">Uncharacterized protein</fullName>
    </submittedName>
</protein>
<dbReference type="RefSeq" id="WP_189319132.1">
    <property type="nucleotide sequence ID" value="NZ_LGUC01000001.1"/>
</dbReference>
<dbReference type="AlphaFoldDB" id="A0A0P7HVP1"/>
<keyword evidence="1" id="KW-0472">Membrane</keyword>
<reference evidence="3" key="1">
    <citation type="submission" date="2013-11" db="EMBL/GenBank/DDBJ databases">
        <authorList>
            <person name="Hoang H.T."/>
            <person name="Killian M.L."/>
            <person name="Madson D.M."/>
            <person name="Arruda P.H.E."/>
            <person name="Sun D."/>
            <person name="Schwartz K.J."/>
            <person name="Yoon K."/>
        </authorList>
    </citation>
    <scope>NUCLEOTIDE SEQUENCE [LARGE SCALE GENOMIC DNA]</scope>
    <source>
        <strain evidence="3">CDK2</strain>
    </source>
</reference>